<accession>A0A4R3L734</accession>
<comment type="caution">
    <text evidence="2">The sequence shown here is derived from an EMBL/GenBank/DDBJ whole genome shotgun (WGS) entry which is preliminary data.</text>
</comment>
<organism evidence="2 3">
    <name type="scientific">Hazenella coriacea</name>
    <dbReference type="NCBI Taxonomy" id="1179467"/>
    <lineage>
        <taxon>Bacteria</taxon>
        <taxon>Bacillati</taxon>
        <taxon>Bacillota</taxon>
        <taxon>Bacilli</taxon>
        <taxon>Bacillales</taxon>
        <taxon>Thermoactinomycetaceae</taxon>
        <taxon>Hazenella</taxon>
    </lineage>
</organism>
<dbReference type="AlphaFoldDB" id="A0A4R3L734"/>
<protein>
    <submittedName>
        <fullName evidence="2">AAA domain-containing protein</fullName>
    </submittedName>
</protein>
<reference evidence="2 3" key="1">
    <citation type="submission" date="2019-03" db="EMBL/GenBank/DDBJ databases">
        <title>Genomic Encyclopedia of Type Strains, Phase IV (KMG-IV): sequencing the most valuable type-strain genomes for metagenomic binning, comparative biology and taxonomic classification.</title>
        <authorList>
            <person name="Goeker M."/>
        </authorList>
    </citation>
    <scope>NUCLEOTIDE SEQUENCE [LARGE SCALE GENOMIC DNA]</scope>
    <source>
        <strain evidence="2 3">DSM 45707</strain>
    </source>
</reference>
<evidence type="ECO:0000313" key="2">
    <source>
        <dbReference type="EMBL" id="TCS93306.1"/>
    </source>
</evidence>
<keyword evidence="3" id="KW-1185">Reference proteome</keyword>
<name>A0A4R3L734_9BACL</name>
<evidence type="ECO:0000259" key="1">
    <source>
        <dbReference type="Pfam" id="PF13166"/>
    </source>
</evidence>
<gene>
    <name evidence="2" type="ORF">EDD58_108134</name>
</gene>
<feature type="domain" description="Protein CR006 P-loop" evidence="1">
    <location>
        <begin position="1"/>
        <end position="98"/>
    </location>
</feature>
<dbReference type="EMBL" id="SMAG01000008">
    <property type="protein sequence ID" value="TCS93306.1"/>
    <property type="molecule type" value="Genomic_DNA"/>
</dbReference>
<sequence length="106" mass="12636">MSRIFRCLEMQELHKDFYTPQFDIELDHGRIINQENIKEMSNLKIRVYNTDFVKSNLNWLNNEDGKIKSFAILGKGNVEIKNKLDLLHQELGSINEKKVFYMKKMI</sequence>
<dbReference type="Proteomes" id="UP000294937">
    <property type="component" value="Unassembled WGS sequence"/>
</dbReference>
<proteinExistence type="predicted"/>
<dbReference type="InterPro" id="IPR026866">
    <property type="entry name" value="CR006_AAA"/>
</dbReference>
<evidence type="ECO:0000313" key="3">
    <source>
        <dbReference type="Proteomes" id="UP000294937"/>
    </source>
</evidence>
<dbReference type="Pfam" id="PF13166">
    <property type="entry name" value="AAA_13"/>
    <property type="match status" value="1"/>
</dbReference>